<dbReference type="GO" id="GO:0005085">
    <property type="term" value="F:guanyl-nucleotide exchange factor activity"/>
    <property type="evidence" value="ECO:0007669"/>
    <property type="project" value="UniProtKB-KW"/>
</dbReference>
<name>A0A8K0EB83_BRALA</name>
<sequence>MAGSLARPYWAVYYGRWAETCRVERAACPLCQLRNNAGPRDEVMDQHGQALRVVDIAEQLQARFAYLTGGKGRNGAPIITLPEYPRFQEIQDQDFLSVMTYLTSIPSAEEAELGYVIVVDRRQDRWAAVKATLIRIAGFFPKHIQVVLVLRPTGFFQRTFSDIGFKFVREDFRLKVPMVMLNSVSELHEHLDRSQLTEELGGFIRYEHHDWIEQRSAIEKFASNTHDIAKTLQTLGTELAETELPNDIATTEALLEQQRKQKEEIKDDLAEAQRHGETLLSIIRRPSSDTVTADLCPSTATNVGTIESKATNVSTIDRLIIQLEETDKAFDEFWSSHELKLSQCLQLRHFETEFRELKGTMDALQEQLCETQETGDSVARVDALLKEARQLDNKAKVGMDKVRRLVSRGDELISENHYAVDSIRPKCREMQLVCEDFTVAMEKRIDLLNRSHDLQQRLEKANRWCTQGVDLLASQPIDKCQTQEGAESALKECQDFLKTYDDLRLHDPKEFHVKFEEMLTAESKASIQLVLQRIEDVQEMFEKRKVSLQKLAVKQQRPVQPVGPQPSPTHKPRGGQGARPGDDPATKRISSASTSSDGEVTKRRPPRKSRHAPKVMKVKKMQSQRSVQWIQVMAEDSVEDRVSQTSTDSSEPEGTLENLATKRSKYVAGVCVDAPVLYIVTSSRGLYHDGDYPSPCIVQPV</sequence>
<dbReference type="Pfam" id="PF23289">
    <property type="entry name" value="Spectrin_5"/>
    <property type="match status" value="1"/>
</dbReference>
<evidence type="ECO:0000256" key="1">
    <source>
        <dbReference type="ARBA" id="ARBA00022658"/>
    </source>
</evidence>
<feature type="coiled-coil region" evidence="2">
    <location>
        <begin position="248"/>
        <end position="275"/>
    </location>
</feature>
<dbReference type="Proteomes" id="UP000838412">
    <property type="component" value="Chromosome 14"/>
</dbReference>
<evidence type="ECO:0000313" key="6">
    <source>
        <dbReference type="Proteomes" id="UP000838412"/>
    </source>
</evidence>
<dbReference type="PANTHER" id="PTHR22826">
    <property type="entry name" value="RHO GUANINE EXCHANGE FACTOR-RELATED"/>
    <property type="match status" value="1"/>
</dbReference>
<dbReference type="Pfam" id="PF00435">
    <property type="entry name" value="Spectrin"/>
    <property type="match status" value="1"/>
</dbReference>
<proteinExistence type="predicted"/>
<keyword evidence="2" id="KW-0175">Coiled coil</keyword>
<accession>A0A8K0EB83</accession>
<feature type="domain" description="CRAL-TRIO" evidence="4">
    <location>
        <begin position="78"/>
        <end position="208"/>
    </location>
</feature>
<dbReference type="EMBL" id="OV696699">
    <property type="protein sequence ID" value="CAH1245853.1"/>
    <property type="molecule type" value="Genomic_DNA"/>
</dbReference>
<dbReference type="SUPFAM" id="SSF46966">
    <property type="entry name" value="Spectrin repeat"/>
    <property type="match status" value="1"/>
</dbReference>
<dbReference type="SMART" id="SM00150">
    <property type="entry name" value="SPEC"/>
    <property type="match status" value="2"/>
</dbReference>
<evidence type="ECO:0000259" key="4">
    <source>
        <dbReference type="PROSITE" id="PS50191"/>
    </source>
</evidence>
<gene>
    <name evidence="5" type="primary">MCF2L2</name>
    <name evidence="5" type="ORF">BLAG_LOCUS8062</name>
</gene>
<dbReference type="PANTHER" id="PTHR22826:SF211">
    <property type="entry name" value="LD43457P"/>
    <property type="match status" value="1"/>
</dbReference>
<feature type="compositionally biased region" description="Polar residues" evidence="3">
    <location>
        <begin position="588"/>
        <end position="598"/>
    </location>
</feature>
<dbReference type="PROSITE" id="PS50191">
    <property type="entry name" value="CRAL_TRIO"/>
    <property type="match status" value="1"/>
</dbReference>
<dbReference type="Gene3D" id="1.20.58.60">
    <property type="match status" value="1"/>
</dbReference>
<dbReference type="CDD" id="cd00170">
    <property type="entry name" value="SEC14"/>
    <property type="match status" value="1"/>
</dbReference>
<keyword evidence="6" id="KW-1185">Reference proteome</keyword>
<organism evidence="5 6">
    <name type="scientific">Branchiostoma lanceolatum</name>
    <name type="common">Common lancelet</name>
    <name type="synonym">Amphioxus lanceolatum</name>
    <dbReference type="NCBI Taxonomy" id="7740"/>
    <lineage>
        <taxon>Eukaryota</taxon>
        <taxon>Metazoa</taxon>
        <taxon>Chordata</taxon>
        <taxon>Cephalochordata</taxon>
        <taxon>Leptocardii</taxon>
        <taxon>Amphioxiformes</taxon>
        <taxon>Branchiostomatidae</taxon>
        <taxon>Branchiostoma</taxon>
    </lineage>
</organism>
<feature type="region of interest" description="Disordered" evidence="3">
    <location>
        <begin position="552"/>
        <end position="622"/>
    </location>
</feature>
<reference evidence="5" key="1">
    <citation type="submission" date="2022-01" db="EMBL/GenBank/DDBJ databases">
        <authorList>
            <person name="Braso-Vives M."/>
        </authorList>
    </citation>
    <scope>NUCLEOTIDE SEQUENCE</scope>
</reference>
<dbReference type="SMART" id="SM00516">
    <property type="entry name" value="SEC14"/>
    <property type="match status" value="1"/>
</dbReference>
<dbReference type="InterPro" id="IPR056466">
    <property type="entry name" value="Spectrin_DBS"/>
</dbReference>
<dbReference type="CDD" id="cd00176">
    <property type="entry name" value="SPEC"/>
    <property type="match status" value="1"/>
</dbReference>
<feature type="compositionally biased region" description="Basic residues" evidence="3">
    <location>
        <begin position="603"/>
        <end position="622"/>
    </location>
</feature>
<dbReference type="GO" id="GO:0005737">
    <property type="term" value="C:cytoplasm"/>
    <property type="evidence" value="ECO:0007669"/>
    <property type="project" value="TreeGrafter"/>
</dbReference>
<dbReference type="InterPro" id="IPR001251">
    <property type="entry name" value="CRAL-TRIO_dom"/>
</dbReference>
<keyword evidence="1" id="KW-0344">Guanine-nucleotide releasing factor</keyword>
<dbReference type="InterPro" id="IPR002017">
    <property type="entry name" value="Spectrin_repeat"/>
</dbReference>
<evidence type="ECO:0000313" key="5">
    <source>
        <dbReference type="EMBL" id="CAH1245853.1"/>
    </source>
</evidence>
<dbReference type="OrthoDB" id="10004999at2759"/>
<protein>
    <submittedName>
        <fullName evidence="5">MCF2L2 protein</fullName>
    </submittedName>
</protein>
<dbReference type="Pfam" id="PF13716">
    <property type="entry name" value="CRAL_TRIO_2"/>
    <property type="match status" value="1"/>
</dbReference>
<dbReference type="SUPFAM" id="SSF52087">
    <property type="entry name" value="CRAL/TRIO domain"/>
    <property type="match status" value="1"/>
</dbReference>
<dbReference type="AlphaFoldDB" id="A0A8K0EB83"/>
<evidence type="ECO:0000256" key="3">
    <source>
        <dbReference type="SAM" id="MobiDB-lite"/>
    </source>
</evidence>
<dbReference type="InterPro" id="IPR051336">
    <property type="entry name" value="RhoGEF_Guanine_NuclExch_SF"/>
</dbReference>
<dbReference type="InterPro" id="IPR036865">
    <property type="entry name" value="CRAL-TRIO_dom_sf"/>
</dbReference>
<evidence type="ECO:0000256" key="2">
    <source>
        <dbReference type="SAM" id="Coils"/>
    </source>
</evidence>
<dbReference type="InterPro" id="IPR018159">
    <property type="entry name" value="Spectrin/alpha-actinin"/>
</dbReference>